<feature type="domain" description="HTH luxR-type" evidence="7">
    <location>
        <begin position="139"/>
        <end position="204"/>
    </location>
</feature>
<evidence type="ECO:0000256" key="6">
    <source>
        <dbReference type="PROSITE-ProRule" id="PRU00169"/>
    </source>
</evidence>
<evidence type="ECO:0000313" key="9">
    <source>
        <dbReference type="EMBL" id="KGX88135.1"/>
    </source>
</evidence>
<proteinExistence type="predicted"/>
<evidence type="ECO:0000313" key="10">
    <source>
        <dbReference type="Proteomes" id="UP000030401"/>
    </source>
</evidence>
<keyword evidence="5" id="KW-0804">Transcription</keyword>
<dbReference type="InterPro" id="IPR058245">
    <property type="entry name" value="NreC/VraR/RcsB-like_REC"/>
</dbReference>
<dbReference type="SUPFAM" id="SSF46894">
    <property type="entry name" value="C-terminal effector domain of the bipartite response regulators"/>
    <property type="match status" value="1"/>
</dbReference>
<organism evidence="9 10">
    <name type="scientific">Pontibacillus litoralis JSM 072002</name>
    <dbReference type="NCBI Taxonomy" id="1385512"/>
    <lineage>
        <taxon>Bacteria</taxon>
        <taxon>Bacillati</taxon>
        <taxon>Bacillota</taxon>
        <taxon>Bacilli</taxon>
        <taxon>Bacillales</taxon>
        <taxon>Bacillaceae</taxon>
        <taxon>Pontibacillus</taxon>
    </lineage>
</organism>
<dbReference type="GO" id="GO:0000160">
    <property type="term" value="P:phosphorelay signal transduction system"/>
    <property type="evidence" value="ECO:0007669"/>
    <property type="project" value="InterPro"/>
</dbReference>
<reference evidence="9 10" key="1">
    <citation type="submission" date="2013-08" db="EMBL/GenBank/DDBJ databases">
        <authorList>
            <person name="Huang J."/>
            <person name="Wang G."/>
        </authorList>
    </citation>
    <scope>NUCLEOTIDE SEQUENCE [LARGE SCALE GENOMIC DNA]</scope>
    <source>
        <strain evidence="9 10">JSM 072002</strain>
    </source>
</reference>
<evidence type="ECO:0000259" key="7">
    <source>
        <dbReference type="PROSITE" id="PS50043"/>
    </source>
</evidence>
<feature type="domain" description="Response regulatory" evidence="8">
    <location>
        <begin position="3"/>
        <end position="119"/>
    </location>
</feature>
<dbReference type="EMBL" id="AVPG01000003">
    <property type="protein sequence ID" value="KGX88135.1"/>
    <property type="molecule type" value="Genomic_DNA"/>
</dbReference>
<evidence type="ECO:0000259" key="8">
    <source>
        <dbReference type="PROSITE" id="PS50110"/>
    </source>
</evidence>
<dbReference type="PANTHER" id="PTHR43214">
    <property type="entry name" value="TWO-COMPONENT RESPONSE REGULATOR"/>
    <property type="match status" value="1"/>
</dbReference>
<dbReference type="SMART" id="SM00448">
    <property type="entry name" value="REC"/>
    <property type="match status" value="1"/>
</dbReference>
<comment type="subcellular location">
    <subcellularLocation>
        <location evidence="1">Cytoplasm</location>
    </subcellularLocation>
</comment>
<comment type="caution">
    <text evidence="9">The sequence shown here is derived from an EMBL/GenBank/DDBJ whole genome shotgun (WGS) entry which is preliminary data.</text>
</comment>
<dbReference type="Pfam" id="PF00072">
    <property type="entry name" value="Response_reg"/>
    <property type="match status" value="1"/>
</dbReference>
<evidence type="ECO:0000256" key="4">
    <source>
        <dbReference type="ARBA" id="ARBA00023125"/>
    </source>
</evidence>
<protein>
    <submittedName>
        <fullName evidence="9">LuxR family transcriptional regulator</fullName>
    </submittedName>
</protein>
<dbReference type="SMART" id="SM00421">
    <property type="entry name" value="HTH_LUXR"/>
    <property type="match status" value="1"/>
</dbReference>
<dbReference type="Pfam" id="PF00196">
    <property type="entry name" value="GerE"/>
    <property type="match status" value="1"/>
</dbReference>
<evidence type="ECO:0000256" key="5">
    <source>
        <dbReference type="ARBA" id="ARBA00023163"/>
    </source>
</evidence>
<dbReference type="PROSITE" id="PS00622">
    <property type="entry name" value="HTH_LUXR_1"/>
    <property type="match status" value="1"/>
</dbReference>
<dbReference type="PRINTS" id="PR00038">
    <property type="entry name" value="HTHLUXR"/>
</dbReference>
<dbReference type="InterPro" id="IPR016032">
    <property type="entry name" value="Sig_transdc_resp-reg_C-effctor"/>
</dbReference>
<evidence type="ECO:0000256" key="2">
    <source>
        <dbReference type="ARBA" id="ARBA00022553"/>
    </source>
</evidence>
<gene>
    <name evidence="9" type="ORF">N784_10345</name>
</gene>
<dbReference type="Gene3D" id="3.40.50.2300">
    <property type="match status" value="1"/>
</dbReference>
<dbReference type="GO" id="GO:0005737">
    <property type="term" value="C:cytoplasm"/>
    <property type="evidence" value="ECO:0007669"/>
    <property type="project" value="UniProtKB-SubCell"/>
</dbReference>
<dbReference type="OrthoDB" id="9780153at2"/>
<keyword evidence="2 6" id="KW-0597">Phosphoprotein</keyword>
<dbReference type="GO" id="GO:0006355">
    <property type="term" value="P:regulation of DNA-templated transcription"/>
    <property type="evidence" value="ECO:0007669"/>
    <property type="project" value="InterPro"/>
</dbReference>
<dbReference type="CDD" id="cd06170">
    <property type="entry name" value="LuxR_C_like"/>
    <property type="match status" value="1"/>
</dbReference>
<evidence type="ECO:0000256" key="3">
    <source>
        <dbReference type="ARBA" id="ARBA00023015"/>
    </source>
</evidence>
<dbReference type="InterPro" id="IPR039420">
    <property type="entry name" value="WalR-like"/>
</dbReference>
<keyword evidence="10" id="KW-1185">Reference proteome</keyword>
<name>A0A0A5GAJ6_9BACI</name>
<dbReference type="PROSITE" id="PS50043">
    <property type="entry name" value="HTH_LUXR_2"/>
    <property type="match status" value="1"/>
</dbReference>
<keyword evidence="3" id="KW-0805">Transcription regulation</keyword>
<dbReference type="STRING" id="1385512.N784_10345"/>
<dbReference type="CDD" id="cd17535">
    <property type="entry name" value="REC_NarL-like"/>
    <property type="match status" value="1"/>
</dbReference>
<evidence type="ECO:0000256" key="1">
    <source>
        <dbReference type="ARBA" id="ARBA00004496"/>
    </source>
</evidence>
<dbReference type="eggNOG" id="COG2197">
    <property type="taxonomic scope" value="Bacteria"/>
</dbReference>
<dbReference type="Proteomes" id="UP000030401">
    <property type="component" value="Unassembled WGS sequence"/>
</dbReference>
<dbReference type="InterPro" id="IPR011006">
    <property type="entry name" value="CheY-like_superfamily"/>
</dbReference>
<dbReference type="RefSeq" id="WP_036832424.1">
    <property type="nucleotide sequence ID" value="NZ_AVPG01000003.1"/>
</dbReference>
<dbReference type="InterPro" id="IPR000792">
    <property type="entry name" value="Tscrpt_reg_LuxR_C"/>
</dbReference>
<accession>A0A0A5GAJ6</accession>
<dbReference type="AlphaFoldDB" id="A0A0A5GAJ6"/>
<sequence>MINVLVVDDHGVLREGICEVLKLEQSVQVVSQAANGKEMKRQLNRSNPDVILLDIHLKDACGIELVKYIRENVEPCKILILTMSDEEYWMKAAFDAGVDGYLLKESTGEDLIRAIKSVMNGDCIVSPSMTKKLLTRHYTKKEESTLTSREKEVLRLLTKGLRNKEIANRLFISDQTVKIHISNIFRKFNVNSRSQAIVYAVEQNMTS</sequence>
<dbReference type="GO" id="GO:0003677">
    <property type="term" value="F:DNA binding"/>
    <property type="evidence" value="ECO:0007669"/>
    <property type="project" value="UniProtKB-KW"/>
</dbReference>
<keyword evidence="4" id="KW-0238">DNA-binding</keyword>
<dbReference type="InterPro" id="IPR001789">
    <property type="entry name" value="Sig_transdc_resp-reg_receiver"/>
</dbReference>
<dbReference type="PROSITE" id="PS50110">
    <property type="entry name" value="RESPONSE_REGULATORY"/>
    <property type="match status" value="1"/>
</dbReference>
<feature type="modified residue" description="4-aspartylphosphate" evidence="6">
    <location>
        <position position="54"/>
    </location>
</feature>
<dbReference type="SUPFAM" id="SSF52172">
    <property type="entry name" value="CheY-like"/>
    <property type="match status" value="1"/>
</dbReference>